<keyword evidence="1" id="KW-0732">Signal</keyword>
<dbReference type="Pfam" id="PF12741">
    <property type="entry name" value="SusD-like"/>
    <property type="match status" value="1"/>
</dbReference>
<dbReference type="SUPFAM" id="SSF48452">
    <property type="entry name" value="TPR-like"/>
    <property type="match status" value="1"/>
</dbReference>
<evidence type="ECO:0000313" key="2">
    <source>
        <dbReference type="EMBL" id="TYK33893.1"/>
    </source>
</evidence>
<accession>A0A5D3ECG1</accession>
<dbReference type="InterPro" id="IPR024302">
    <property type="entry name" value="SusD-like"/>
</dbReference>
<dbReference type="AlphaFoldDB" id="A0A5D3ECG1"/>
<sequence>MNKKNITRTLLISSMTLLGFGSCTAGFEDANRPGNKLSSEELARDNYTTGSFIIQMQNEAFPEQENTYQMTEDLIGNYLGRYMTYANDGFSGKNFACFNAPNGWVAWPFKNSTPKVTSAFNDISRITGQEGLMYGLALILRAQSLLRLSDMYGPFPIGAEEDATAYSSQEKVYKQLIADLDKAIAIIQPQVAANPALVVSPEYDKVYNGKFANWLKFANSLKLRMAIRMRFVDESYAKKIAEEAVKGGVMTSNADNCVITYIPNGQYKTSVEWGDSRACADLESYMNSFGDPRISKYFKPTEYVGSRPVIGCRAGAKVTNKKLAMEKYSAANIEQNSGGVWMTAAEMTFCRAEGAMLKWDMDGDVEHLYNEAIRLSFEQWGATGAEEYIANNSNTQAYYYDAYGGYGESCAPVSSITIKWNNMAPDEEKLERLIVQKWIALFPDGQEGWNEIRRTGYPKVFPVAQSTSGYDIYVPNRIPFDEDEKINNKANYEEAVRLLGGDDNYKTRMWWQRNRNK</sequence>
<dbReference type="Proteomes" id="UP000324383">
    <property type="component" value="Unassembled WGS sequence"/>
</dbReference>
<evidence type="ECO:0000256" key="1">
    <source>
        <dbReference type="SAM" id="SignalP"/>
    </source>
</evidence>
<comment type="caution">
    <text evidence="2">The sequence shown here is derived from an EMBL/GenBank/DDBJ whole genome shotgun (WGS) entry which is preliminary data.</text>
</comment>
<dbReference type="InterPro" id="IPR011990">
    <property type="entry name" value="TPR-like_helical_dom_sf"/>
</dbReference>
<keyword evidence="3" id="KW-1185">Reference proteome</keyword>
<reference evidence="2 3" key="1">
    <citation type="submission" date="2019-07" db="EMBL/GenBank/DDBJ databases">
        <title>Draft Genome Sequences of Bacteroides pyogenes Strains Isolated from the Uterus Holstein Dairy Cows with Metritis.</title>
        <authorList>
            <person name="Cunha F."/>
            <person name="Galvao K.N."/>
            <person name="Jeon S.J."/>
            <person name="Jeong K.C."/>
        </authorList>
    </citation>
    <scope>NUCLEOTIDE SEQUENCE [LARGE SCALE GENOMIC DNA]</scope>
    <source>
        <strain evidence="2 3">KG-31</strain>
    </source>
</reference>
<feature type="signal peptide" evidence="1">
    <location>
        <begin position="1"/>
        <end position="25"/>
    </location>
</feature>
<dbReference type="RefSeq" id="WP_148727914.1">
    <property type="nucleotide sequence ID" value="NZ_CP197398.1"/>
</dbReference>
<dbReference type="Gene3D" id="1.25.40.390">
    <property type="match status" value="1"/>
</dbReference>
<keyword evidence="2" id="KW-0449">Lipoprotein</keyword>
<organism evidence="2 3">
    <name type="scientific">Bacteroides pyogenes</name>
    <dbReference type="NCBI Taxonomy" id="310300"/>
    <lineage>
        <taxon>Bacteria</taxon>
        <taxon>Pseudomonadati</taxon>
        <taxon>Bacteroidota</taxon>
        <taxon>Bacteroidia</taxon>
        <taxon>Bacteroidales</taxon>
        <taxon>Bacteroidaceae</taxon>
        <taxon>Bacteroides</taxon>
    </lineage>
</organism>
<protein>
    <submittedName>
        <fullName evidence="2">SusD/RagB family nutrient-binding outer membrane lipoprotein</fullName>
    </submittedName>
</protein>
<name>A0A5D3ECG1_9BACE</name>
<dbReference type="EMBL" id="VKLW01000011">
    <property type="protein sequence ID" value="TYK33893.1"/>
    <property type="molecule type" value="Genomic_DNA"/>
</dbReference>
<gene>
    <name evidence="2" type="ORF">FNJ60_06100</name>
</gene>
<feature type="chain" id="PRO_5030116233" evidence="1">
    <location>
        <begin position="26"/>
        <end position="517"/>
    </location>
</feature>
<proteinExistence type="predicted"/>
<evidence type="ECO:0000313" key="3">
    <source>
        <dbReference type="Proteomes" id="UP000324383"/>
    </source>
</evidence>
<dbReference type="PROSITE" id="PS51257">
    <property type="entry name" value="PROKAR_LIPOPROTEIN"/>
    <property type="match status" value="1"/>
</dbReference>